<evidence type="ECO:0000256" key="1">
    <source>
        <dbReference type="ARBA" id="ARBA00004370"/>
    </source>
</evidence>
<feature type="transmembrane region" description="Helical" evidence="5">
    <location>
        <begin position="167"/>
        <end position="186"/>
    </location>
</feature>
<keyword evidence="8" id="KW-1185">Reference proteome</keyword>
<dbReference type="EMBL" id="MCOG01000551">
    <property type="protein sequence ID" value="ORX99197.1"/>
    <property type="molecule type" value="Genomic_DNA"/>
</dbReference>
<accession>A0A1Y1YMF7</accession>
<feature type="transmembrane region" description="Helical" evidence="5">
    <location>
        <begin position="111"/>
        <end position="129"/>
    </location>
</feature>
<sequence>MITKNQEIAALLVHILSLMGDCLTTYFNNNMNIKFLSIMDIGQHLTKIIRIIIFGFGLEHSPAWFCYLHSFLNHFTHNSALTLSCFVIFNLYAAIVYPLFFSKYHKVIRPYVYIFTMVYNAIFILIALYEPLFIGYSLKRIENSHNCSSGYRYRLYQYILTSATSNLPFSISAVICTGIIIHKIRITPRKTLKYQLTKRTNISFSRWIKILLMSVIVTLFSFLNLYNDVMNGIAVENGTKYEVETLGSTYYFTASSGILLFVLTNSSHQIKKKLGIKNSTYDLDYKYSQSSRSNYNSRNNSIDLSIKINEKENFNDIKSSTIPNNSIPYSLSSNANNNHFNYNILNSNNMNTNMNHSISNTNTSTSNNNINMNTVAPYNSMVYFNDIMYSNMKNNIRYGDNPIINNNMDFKYKNNY</sequence>
<organism evidence="7 8">
    <name type="scientific">Neocallimastix californiae</name>
    <dbReference type="NCBI Taxonomy" id="1754190"/>
    <lineage>
        <taxon>Eukaryota</taxon>
        <taxon>Fungi</taxon>
        <taxon>Fungi incertae sedis</taxon>
        <taxon>Chytridiomycota</taxon>
        <taxon>Chytridiomycota incertae sedis</taxon>
        <taxon>Neocallimastigomycetes</taxon>
        <taxon>Neocallimastigales</taxon>
        <taxon>Neocallimastigaceae</taxon>
        <taxon>Neocallimastix</taxon>
    </lineage>
</organism>
<reference evidence="7 8" key="1">
    <citation type="submission" date="2016-08" db="EMBL/GenBank/DDBJ databases">
        <title>A Parts List for Fungal Cellulosomes Revealed by Comparative Genomics.</title>
        <authorList>
            <consortium name="DOE Joint Genome Institute"/>
            <person name="Haitjema C.H."/>
            <person name="Gilmore S.P."/>
            <person name="Henske J.K."/>
            <person name="Solomon K.V."/>
            <person name="De Groot R."/>
            <person name="Kuo A."/>
            <person name="Mondo S.J."/>
            <person name="Salamov A.A."/>
            <person name="Labutti K."/>
            <person name="Zhao Z."/>
            <person name="Chiniquy J."/>
            <person name="Barry K."/>
            <person name="Brewer H.M."/>
            <person name="Purvine S.O."/>
            <person name="Wright A.T."/>
            <person name="Boxma B."/>
            <person name="Van Alen T."/>
            <person name="Hackstein J.H."/>
            <person name="Baker S.E."/>
            <person name="Grigoriev I.V."/>
            <person name="O'Malley M.A."/>
        </authorList>
    </citation>
    <scope>NUCLEOTIDE SEQUENCE [LARGE SCALE GENOMIC DNA]</scope>
    <source>
        <strain evidence="7 8">G1</strain>
    </source>
</reference>
<comment type="caution">
    <text evidence="7">The sequence shown here is derived from an EMBL/GenBank/DDBJ whole genome shotgun (WGS) entry which is preliminary data.</text>
</comment>
<dbReference type="SUPFAM" id="SSF81321">
    <property type="entry name" value="Family A G protein-coupled receptor-like"/>
    <property type="match status" value="1"/>
</dbReference>
<feature type="transmembrane region" description="Helical" evidence="5">
    <location>
        <begin position="78"/>
        <end position="99"/>
    </location>
</feature>
<evidence type="ECO:0000256" key="3">
    <source>
        <dbReference type="ARBA" id="ARBA00022989"/>
    </source>
</evidence>
<dbReference type="AlphaFoldDB" id="A0A1Y1YMF7"/>
<evidence type="ECO:0000313" key="8">
    <source>
        <dbReference type="Proteomes" id="UP000193920"/>
    </source>
</evidence>
<evidence type="ECO:0000256" key="5">
    <source>
        <dbReference type="SAM" id="Phobius"/>
    </source>
</evidence>
<keyword evidence="2 5" id="KW-0812">Transmembrane</keyword>
<dbReference type="InterPro" id="IPR017452">
    <property type="entry name" value="GPCR_Rhodpsn_7TM"/>
</dbReference>
<dbReference type="Proteomes" id="UP000193920">
    <property type="component" value="Unassembled WGS sequence"/>
</dbReference>
<feature type="domain" description="G-protein coupled receptors family 1 profile" evidence="6">
    <location>
        <begin position="9"/>
        <end position="223"/>
    </location>
</feature>
<proteinExistence type="predicted"/>
<gene>
    <name evidence="7" type="ORF">LY90DRAFT_678781</name>
</gene>
<evidence type="ECO:0000313" key="7">
    <source>
        <dbReference type="EMBL" id="ORX99197.1"/>
    </source>
</evidence>
<comment type="subcellular location">
    <subcellularLocation>
        <location evidence="1">Membrane</location>
    </subcellularLocation>
</comment>
<keyword evidence="3 5" id="KW-1133">Transmembrane helix</keyword>
<dbReference type="OrthoDB" id="10384621at2759"/>
<keyword evidence="4 5" id="KW-0472">Membrane</keyword>
<dbReference type="Gene3D" id="1.20.1070.10">
    <property type="entry name" value="Rhodopsin 7-helix transmembrane proteins"/>
    <property type="match status" value="1"/>
</dbReference>
<dbReference type="PROSITE" id="PS50262">
    <property type="entry name" value="G_PROTEIN_RECEP_F1_2"/>
    <property type="match status" value="1"/>
</dbReference>
<feature type="transmembrane region" description="Helical" evidence="5">
    <location>
        <begin position="207"/>
        <end position="226"/>
    </location>
</feature>
<feature type="transmembrane region" description="Helical" evidence="5">
    <location>
        <begin position="48"/>
        <end position="72"/>
    </location>
</feature>
<evidence type="ECO:0000256" key="2">
    <source>
        <dbReference type="ARBA" id="ARBA00022692"/>
    </source>
</evidence>
<protein>
    <recommendedName>
        <fullName evidence="6">G-protein coupled receptors family 1 profile domain-containing protein</fullName>
    </recommendedName>
</protein>
<evidence type="ECO:0000256" key="4">
    <source>
        <dbReference type="ARBA" id="ARBA00023136"/>
    </source>
</evidence>
<feature type="transmembrane region" description="Helical" evidence="5">
    <location>
        <begin position="246"/>
        <end position="264"/>
    </location>
</feature>
<feature type="transmembrane region" description="Helical" evidence="5">
    <location>
        <begin position="6"/>
        <end position="27"/>
    </location>
</feature>
<dbReference type="GO" id="GO:0016020">
    <property type="term" value="C:membrane"/>
    <property type="evidence" value="ECO:0007669"/>
    <property type="project" value="UniProtKB-SubCell"/>
</dbReference>
<name>A0A1Y1YMF7_9FUNG</name>
<evidence type="ECO:0000259" key="6">
    <source>
        <dbReference type="PROSITE" id="PS50262"/>
    </source>
</evidence>